<sequence length="115" mass="12727">MCGTGMASPAIQIFLSCRVSRTGDFGSPCASSCPLVTENYCPGLVTCVPEPPVPPNHAHASSPDVQIYFFRLPVKLYRFVSLLDSIEKKILVMIKDSRGWLAKLHRGISWRDCSR</sequence>
<protein>
    <submittedName>
        <fullName evidence="1">Uncharacterized protein</fullName>
    </submittedName>
</protein>
<name>C4IYL7_MAIZE</name>
<dbReference type="AlphaFoldDB" id="C4IYL7"/>
<evidence type="ECO:0000313" key="1">
    <source>
        <dbReference type="EMBL" id="ACR34017.1"/>
    </source>
</evidence>
<reference evidence="1" key="2">
    <citation type="submission" date="2012-06" db="EMBL/GenBank/DDBJ databases">
        <authorList>
            <person name="Yu Y."/>
            <person name="Currie J."/>
            <person name="Lomeli R."/>
            <person name="Angelova A."/>
            <person name="Collura K."/>
            <person name="Wissotski M."/>
            <person name="Campos D."/>
            <person name="Kudrna D."/>
            <person name="Golser W."/>
            <person name="Ashely E."/>
            <person name="Descour A."/>
            <person name="Fernandes J."/>
            <person name="Soderlund C."/>
            <person name="Walbot V."/>
        </authorList>
    </citation>
    <scope>NUCLEOTIDE SEQUENCE</scope>
    <source>
        <strain evidence="1">B73</strain>
    </source>
</reference>
<dbReference type="HOGENOM" id="CLU_2112433_0_0_1"/>
<accession>C4IYL7</accession>
<proteinExistence type="evidence at transcript level"/>
<dbReference type="EMBL" id="BT083664">
    <property type="protein sequence ID" value="ACR34017.1"/>
    <property type="molecule type" value="mRNA"/>
</dbReference>
<reference evidence="1" key="1">
    <citation type="journal article" date="2009" name="PLoS Genet.">
        <title>Sequencing, mapping, and analysis of 27,455 maize full-length cDNAs.</title>
        <authorList>
            <person name="Soderlund C."/>
            <person name="Descour A."/>
            <person name="Kudrna D."/>
            <person name="Bomhoff M."/>
            <person name="Boyd L."/>
            <person name="Currie J."/>
            <person name="Angelova A."/>
            <person name="Collura K."/>
            <person name="Wissotski M."/>
            <person name="Ashley E."/>
            <person name="Morrow D."/>
            <person name="Fernandes J."/>
            <person name="Walbot V."/>
            <person name="Yu Y."/>
        </authorList>
    </citation>
    <scope>NUCLEOTIDE SEQUENCE</scope>
    <source>
        <strain evidence="1">B73</strain>
    </source>
</reference>
<organism evidence="1">
    <name type="scientific">Zea mays</name>
    <name type="common">Maize</name>
    <dbReference type="NCBI Taxonomy" id="4577"/>
    <lineage>
        <taxon>Eukaryota</taxon>
        <taxon>Viridiplantae</taxon>
        <taxon>Streptophyta</taxon>
        <taxon>Embryophyta</taxon>
        <taxon>Tracheophyta</taxon>
        <taxon>Spermatophyta</taxon>
        <taxon>Magnoliopsida</taxon>
        <taxon>Liliopsida</taxon>
        <taxon>Poales</taxon>
        <taxon>Poaceae</taxon>
        <taxon>PACMAD clade</taxon>
        <taxon>Panicoideae</taxon>
        <taxon>Andropogonodae</taxon>
        <taxon>Andropogoneae</taxon>
        <taxon>Tripsacinae</taxon>
        <taxon>Zea</taxon>
    </lineage>
</organism>